<dbReference type="EMBL" id="CP060723">
    <property type="protein sequence ID" value="QNN42791.1"/>
    <property type="molecule type" value="Genomic_DNA"/>
</dbReference>
<dbReference type="RefSeq" id="WP_187593294.1">
    <property type="nucleotide sequence ID" value="NZ_CP060723.1"/>
</dbReference>
<dbReference type="SUPFAM" id="SSF56978">
    <property type="entry name" value="Perfringolysin"/>
    <property type="match status" value="1"/>
</dbReference>
<keyword evidence="2" id="KW-1185">Reference proteome</keyword>
<organism evidence="1 2">
    <name type="scientific">Pedobacter roseus</name>
    <dbReference type="NCBI Taxonomy" id="336820"/>
    <lineage>
        <taxon>Bacteria</taxon>
        <taxon>Pseudomonadati</taxon>
        <taxon>Bacteroidota</taxon>
        <taxon>Sphingobacteriia</taxon>
        <taxon>Sphingobacteriales</taxon>
        <taxon>Sphingobacteriaceae</taxon>
        <taxon>Pedobacter</taxon>
    </lineage>
</organism>
<dbReference type="Proteomes" id="UP000515806">
    <property type="component" value="Chromosome"/>
</dbReference>
<dbReference type="AlphaFoldDB" id="A0A7G9QHG6"/>
<sequence>MVKIAGAKVSTFGGSKSLGEVLKGKTLSSGGIMFGGDGPQIISAVHLNPGEFWTGSQVGMTFTGYADEFTMLPEWLGQLDNFYLGSLIKGNSIASLEMAPLSERLGEYQSRNISASISLPLKTVSGVYNPTELRTSEFYSRLLLANGMQDPQRSSYSYTIQEFTYYDELKTVFGSNVKVNALFFSSGSTSTNGALKISKSTGLVAKFTQKNFSLNMDVPIQGELYDNLNLAALGNQWPAYISSITYGSTGVLVIESDEDSEKVNSTYSKAFSVLGGLVSGGNDLTESEKGTISKSTMRIYFIGPNGVEAVKSIFSFEELAAYIKKGTSFSPQSPGVPISFKMKSLPDHKTLKNDFVIDVPIKPFYVKAEFTAKDPRPESCPCHNLNLTFFADERGKVPIKISKEVPIYVNTKFVRIEREGSPREGFTLTRIYESEPHFSPDLSNKITINNVFLIINDVVPSQNYSILK</sequence>
<evidence type="ECO:0000313" key="2">
    <source>
        <dbReference type="Proteomes" id="UP000515806"/>
    </source>
</evidence>
<dbReference type="InterPro" id="IPR036359">
    <property type="entry name" value="Thiol_cytolysin_sf"/>
</dbReference>
<dbReference type="InterPro" id="IPR001869">
    <property type="entry name" value="Thiol_cytolysin"/>
</dbReference>
<name>A0A7G9QHG6_9SPHI</name>
<dbReference type="Pfam" id="PF01289">
    <property type="entry name" value="Thiol_cytolysin"/>
    <property type="match status" value="1"/>
</dbReference>
<protein>
    <submittedName>
        <fullName evidence="1">Thiol-activated cytolysin family protein</fullName>
    </submittedName>
</protein>
<proteinExistence type="predicted"/>
<dbReference type="KEGG" id="proe:H9L23_01350"/>
<dbReference type="Gene3D" id="3.40.30.40">
    <property type="entry name" value="Perfringolysin"/>
    <property type="match status" value="1"/>
</dbReference>
<reference evidence="1 2" key="1">
    <citation type="submission" date="2020-08" db="EMBL/GenBank/DDBJ databases">
        <title>Genome sequence of Pedobacter roseus KACC 11594T.</title>
        <authorList>
            <person name="Hyun D.-W."/>
            <person name="Bae J.-W."/>
        </authorList>
    </citation>
    <scope>NUCLEOTIDE SEQUENCE [LARGE SCALE GENOMIC DNA]</scope>
    <source>
        <strain evidence="1 2">KACC 11594</strain>
    </source>
</reference>
<dbReference type="GO" id="GO:0015485">
    <property type="term" value="F:cholesterol binding"/>
    <property type="evidence" value="ECO:0007669"/>
    <property type="project" value="InterPro"/>
</dbReference>
<accession>A0A7G9QHG6</accession>
<evidence type="ECO:0000313" key="1">
    <source>
        <dbReference type="EMBL" id="QNN42791.1"/>
    </source>
</evidence>
<gene>
    <name evidence="1" type="ORF">H9L23_01350</name>
</gene>